<protein>
    <submittedName>
        <fullName evidence="1">Uncharacterized protein</fullName>
    </submittedName>
</protein>
<sequence length="93" mass="10497">MAQKRRLGTLLSGIEDVNQPCQKIMARCLHYWHGFGYLSGMKVLNLNINFQALQAPHLIKAKLKKDLDAFKATNLQFLRNNQAFNPATPGMIA</sequence>
<gene>
    <name evidence="1" type="ORF">HYN43_026555</name>
</gene>
<dbReference type="EMBL" id="CP032869">
    <property type="protein sequence ID" value="AYL98615.1"/>
    <property type="molecule type" value="Genomic_DNA"/>
</dbReference>
<dbReference type="AlphaFoldDB" id="A0A494W542"/>
<dbReference type="Proteomes" id="UP000270046">
    <property type="component" value="Chromosome"/>
</dbReference>
<keyword evidence="2" id="KW-1185">Reference proteome</keyword>
<evidence type="ECO:0000313" key="1">
    <source>
        <dbReference type="EMBL" id="AYL98615.1"/>
    </source>
</evidence>
<organism evidence="1 2">
    <name type="scientific">Mucilaginibacter celer</name>
    <dbReference type="NCBI Taxonomy" id="2305508"/>
    <lineage>
        <taxon>Bacteria</taxon>
        <taxon>Pseudomonadati</taxon>
        <taxon>Bacteroidota</taxon>
        <taxon>Sphingobacteriia</taxon>
        <taxon>Sphingobacteriales</taxon>
        <taxon>Sphingobacteriaceae</taxon>
        <taxon>Mucilaginibacter</taxon>
    </lineage>
</organism>
<name>A0A494W542_9SPHI</name>
<evidence type="ECO:0000313" key="2">
    <source>
        <dbReference type="Proteomes" id="UP000270046"/>
    </source>
</evidence>
<dbReference type="KEGG" id="muh:HYN43_026555"/>
<dbReference type="OrthoDB" id="1525339at2"/>
<accession>A0A494W542</accession>
<proteinExistence type="predicted"/>
<reference evidence="1 2" key="1">
    <citation type="submission" date="2018-10" db="EMBL/GenBank/DDBJ databases">
        <title>Genome sequencing of Mucilaginibacter sp. HYN0043.</title>
        <authorList>
            <person name="Kim M."/>
            <person name="Yi H."/>
        </authorList>
    </citation>
    <scope>NUCLEOTIDE SEQUENCE [LARGE SCALE GENOMIC DNA]</scope>
    <source>
        <strain evidence="1 2">HYN0043</strain>
    </source>
</reference>